<dbReference type="AlphaFoldDB" id="A0A0R2F645"/>
<dbReference type="GO" id="GO:0005524">
    <property type="term" value="F:ATP binding"/>
    <property type="evidence" value="ECO:0007669"/>
    <property type="project" value="UniProtKB-KW"/>
</dbReference>
<accession>A0A0R2F645</accession>
<evidence type="ECO:0000256" key="1">
    <source>
        <dbReference type="ARBA" id="ARBA00022741"/>
    </source>
</evidence>
<dbReference type="OrthoDB" id="306538at2"/>
<sequence length="285" mass="30937">MTAKQHKQHANLTKSNQVLDQFAKVVNSDKAIRKVKPTEKLRCGIDLGTSSIVLTVLDEKDNPIYGAFEYDHAVRDGLIVNFVETTQILRRLKQKAEDVLGVELTTACGAIPPGTGEGSAKIVANAIESAEFICRHVVDEPTAAAKFLRMKTGTVVDIGGGTTGVSIFKNGKLIEVIDEATGGFHMTLVLGGAYHISSDEAELMKRDNKKEREVFPIIRPVVEKMASITKNAPKVAVEEPVVVVGGAINFEDFIPAFSKTLGLKSFKPDFPQFVTPLGIGMYDHD</sequence>
<dbReference type="STRING" id="1423804.FD14_GL000744"/>
<dbReference type="PATRIC" id="fig|1423804.4.peg.796"/>
<dbReference type="Pfam" id="PF00012">
    <property type="entry name" value="HSP70"/>
    <property type="match status" value="1"/>
</dbReference>
<gene>
    <name evidence="4" type="ORF">FD14_GL000744</name>
</gene>
<dbReference type="NCBIfam" id="NF011660">
    <property type="entry name" value="PRK15080.1"/>
    <property type="match status" value="1"/>
</dbReference>
<keyword evidence="2" id="KW-0067">ATP-binding</keyword>
<name>A0A0R2F645_9LACO</name>
<reference evidence="4 5" key="1">
    <citation type="journal article" date="2015" name="Genome Announc.">
        <title>Expanding the biotechnology potential of lactobacilli through comparative genomics of 213 strains and associated genera.</title>
        <authorList>
            <person name="Sun Z."/>
            <person name="Harris H.M."/>
            <person name="McCann A."/>
            <person name="Guo C."/>
            <person name="Argimon S."/>
            <person name="Zhang W."/>
            <person name="Yang X."/>
            <person name="Jeffery I.B."/>
            <person name="Cooney J.C."/>
            <person name="Kagawa T.F."/>
            <person name="Liu W."/>
            <person name="Song Y."/>
            <person name="Salvetti E."/>
            <person name="Wrobel A."/>
            <person name="Rasinkangas P."/>
            <person name="Parkhill J."/>
            <person name="Rea M.C."/>
            <person name="O'Sullivan O."/>
            <person name="Ritari J."/>
            <person name="Douillard F.P."/>
            <person name="Paul Ross R."/>
            <person name="Yang R."/>
            <person name="Briner A.E."/>
            <person name="Felis G.E."/>
            <person name="de Vos W.M."/>
            <person name="Barrangou R."/>
            <person name="Klaenhammer T.R."/>
            <person name="Caufield P.W."/>
            <person name="Cui Y."/>
            <person name="Zhang H."/>
            <person name="O'Toole P.W."/>
        </authorList>
    </citation>
    <scope>NUCLEOTIDE SEQUENCE [LARGE SCALE GENOMIC DNA]</scope>
    <source>
        <strain evidence="4 5">DSM 23365</strain>
    </source>
</reference>
<dbReference type="RefSeq" id="WP_057151930.1">
    <property type="nucleotide sequence ID" value="NZ_AYZM01000091.1"/>
</dbReference>
<dbReference type="PANTHER" id="PTHR32432">
    <property type="entry name" value="CELL DIVISION PROTEIN FTSA-RELATED"/>
    <property type="match status" value="1"/>
</dbReference>
<dbReference type="InterPro" id="IPR050696">
    <property type="entry name" value="FtsA/MreB"/>
</dbReference>
<evidence type="ECO:0000256" key="3">
    <source>
        <dbReference type="ARBA" id="ARBA00023186"/>
    </source>
</evidence>
<organism evidence="4 5">
    <name type="scientific">Secundilactobacillus similis DSM 23365 = JCM 2765</name>
    <dbReference type="NCBI Taxonomy" id="1423804"/>
    <lineage>
        <taxon>Bacteria</taxon>
        <taxon>Bacillati</taxon>
        <taxon>Bacillota</taxon>
        <taxon>Bacilli</taxon>
        <taxon>Lactobacillales</taxon>
        <taxon>Lactobacillaceae</taxon>
        <taxon>Secundilactobacillus</taxon>
    </lineage>
</organism>
<dbReference type="InterPro" id="IPR013126">
    <property type="entry name" value="Hsp_70_fam"/>
</dbReference>
<dbReference type="PANTHER" id="PTHR32432:SF3">
    <property type="entry name" value="ETHANOLAMINE UTILIZATION PROTEIN EUTJ"/>
    <property type="match status" value="1"/>
</dbReference>
<comment type="caution">
    <text evidence="4">The sequence shown here is derived from an EMBL/GenBank/DDBJ whole genome shotgun (WGS) entry which is preliminary data.</text>
</comment>
<dbReference type="NCBIfam" id="TIGR02529">
    <property type="entry name" value="EutJ"/>
    <property type="match status" value="1"/>
</dbReference>
<dbReference type="Gene3D" id="3.30.420.40">
    <property type="match status" value="2"/>
</dbReference>
<proteinExistence type="predicted"/>
<evidence type="ECO:0000313" key="5">
    <source>
        <dbReference type="Proteomes" id="UP000051442"/>
    </source>
</evidence>
<keyword evidence="1" id="KW-0547">Nucleotide-binding</keyword>
<dbReference type="SUPFAM" id="SSF53067">
    <property type="entry name" value="Actin-like ATPase domain"/>
    <property type="match status" value="1"/>
</dbReference>
<dbReference type="Proteomes" id="UP000051442">
    <property type="component" value="Unassembled WGS sequence"/>
</dbReference>
<dbReference type="EMBL" id="AYZM01000091">
    <property type="protein sequence ID" value="KRN22907.1"/>
    <property type="molecule type" value="Genomic_DNA"/>
</dbReference>
<protein>
    <submittedName>
        <fullName evidence="4">Ethanolamine utilization protein EutJ</fullName>
    </submittedName>
</protein>
<keyword evidence="5" id="KW-1185">Reference proteome</keyword>
<evidence type="ECO:0000313" key="4">
    <source>
        <dbReference type="EMBL" id="KRN22907.1"/>
    </source>
</evidence>
<evidence type="ECO:0000256" key="2">
    <source>
        <dbReference type="ARBA" id="ARBA00022840"/>
    </source>
</evidence>
<dbReference type="InterPro" id="IPR043129">
    <property type="entry name" value="ATPase_NBD"/>
</dbReference>
<dbReference type="GO" id="GO:0140662">
    <property type="term" value="F:ATP-dependent protein folding chaperone"/>
    <property type="evidence" value="ECO:0007669"/>
    <property type="project" value="InterPro"/>
</dbReference>
<keyword evidence="3" id="KW-0143">Chaperone</keyword>
<dbReference type="InterPro" id="IPR013366">
    <property type="entry name" value="EutJ"/>
</dbReference>